<keyword evidence="5" id="KW-1185">Reference proteome</keyword>
<dbReference type="Gene3D" id="1.10.12.10">
    <property type="entry name" value="Lyase 2-enoyl-coa Hydratase, Chain A, domain 2"/>
    <property type="match status" value="1"/>
</dbReference>
<dbReference type="KEGG" id="far:ABE41_006435"/>
<dbReference type="Gene3D" id="3.90.226.10">
    <property type="entry name" value="2-enoyl-CoA Hydratase, Chain A, domain 1"/>
    <property type="match status" value="1"/>
</dbReference>
<dbReference type="SUPFAM" id="SSF52096">
    <property type="entry name" value="ClpP/crotonase"/>
    <property type="match status" value="1"/>
</dbReference>
<dbReference type="PANTHER" id="PTHR11941:SF54">
    <property type="entry name" value="ENOYL-COA HYDRATASE, MITOCHONDRIAL"/>
    <property type="match status" value="1"/>
</dbReference>
<evidence type="ECO:0000256" key="2">
    <source>
        <dbReference type="ARBA" id="ARBA00023239"/>
    </source>
</evidence>
<dbReference type="FunFam" id="1.10.12.10:FF:000001">
    <property type="entry name" value="Probable enoyl-CoA hydratase, mitochondrial"/>
    <property type="match status" value="1"/>
</dbReference>
<dbReference type="EMBL" id="CP016761">
    <property type="protein sequence ID" value="ANX11639.1"/>
    <property type="molecule type" value="Genomic_DNA"/>
</dbReference>
<dbReference type="Proteomes" id="UP000077412">
    <property type="component" value="Chromosome"/>
</dbReference>
<dbReference type="InterPro" id="IPR014748">
    <property type="entry name" value="Enoyl-CoA_hydra_C"/>
</dbReference>
<protein>
    <submittedName>
        <fullName evidence="4">Enoyl-CoA hydratase</fullName>
    </submittedName>
</protein>
<dbReference type="FunFam" id="3.90.226.10:FF:000009">
    <property type="entry name" value="Carnitinyl-CoA dehydratase"/>
    <property type="match status" value="1"/>
</dbReference>
<evidence type="ECO:0000256" key="1">
    <source>
        <dbReference type="ARBA" id="ARBA00005254"/>
    </source>
</evidence>
<dbReference type="InterPro" id="IPR018376">
    <property type="entry name" value="Enoyl-CoA_hyd/isom_CS"/>
</dbReference>
<dbReference type="CDD" id="cd06558">
    <property type="entry name" value="crotonase-like"/>
    <property type="match status" value="1"/>
</dbReference>
<keyword evidence="2" id="KW-0456">Lyase</keyword>
<sequence>MNFEYLLLNVEDHIGTITVNRPEKRNAMNSESWIELRDAVSYFNRMQEVRVIVITGAGDQSFVSGADIEWLRDRQPLDIYGSAVQDVLLSVYQSKKPVIAAINGYALGGGCELATVCDFRIASEHAKFGQPEITLGILPAGGGTQQLTRLIGLPRAKELILTGKIINAQQAFEYGLINEITSKENFKDRIKEFAKSLASKPPVALMLAKIALNESVTTDLNAGLALEKSLQAILFSTQDKIEGTTAFLEKREAQFIGK</sequence>
<reference evidence="4 5" key="1">
    <citation type="submission" date="2016-08" db="EMBL/GenBank/DDBJ databases">
        <title>Complete genome sequence of Fictibacillus arsenicus G25-54, a strain with toxicity to nematodes and a potential arsenic-resistance activity.</title>
        <authorList>
            <person name="Zheng Z."/>
        </authorList>
    </citation>
    <scope>NUCLEOTIDE SEQUENCE [LARGE SCALE GENOMIC DNA]</scope>
    <source>
        <strain evidence="4 5">G25-54</strain>
    </source>
</reference>
<evidence type="ECO:0000313" key="5">
    <source>
        <dbReference type="Proteomes" id="UP000077412"/>
    </source>
</evidence>
<evidence type="ECO:0000313" key="4">
    <source>
        <dbReference type="EMBL" id="ANX11639.1"/>
    </source>
</evidence>
<gene>
    <name evidence="4" type="ORF">ABE41_006435</name>
</gene>
<accession>A0A1B1Z2U3</accession>
<dbReference type="RefSeq" id="WP_066287727.1">
    <property type="nucleotide sequence ID" value="NZ_CP016761.1"/>
</dbReference>
<name>A0A1B1Z2U3_9BACL</name>
<dbReference type="OrthoDB" id="9775794at2"/>
<dbReference type="GO" id="GO:0006635">
    <property type="term" value="P:fatty acid beta-oxidation"/>
    <property type="evidence" value="ECO:0007669"/>
    <property type="project" value="TreeGrafter"/>
</dbReference>
<dbReference type="InterPro" id="IPR001753">
    <property type="entry name" value="Enoyl-CoA_hydra/iso"/>
</dbReference>
<dbReference type="PROSITE" id="PS00166">
    <property type="entry name" value="ENOYL_COA_HYDRATASE"/>
    <property type="match status" value="1"/>
</dbReference>
<dbReference type="InterPro" id="IPR029045">
    <property type="entry name" value="ClpP/crotonase-like_dom_sf"/>
</dbReference>
<dbReference type="GO" id="GO:0016836">
    <property type="term" value="F:hydro-lyase activity"/>
    <property type="evidence" value="ECO:0007669"/>
    <property type="project" value="UniProtKB-ARBA"/>
</dbReference>
<dbReference type="AlphaFoldDB" id="A0A1B1Z2U3"/>
<evidence type="ECO:0000256" key="3">
    <source>
        <dbReference type="RuleBase" id="RU003707"/>
    </source>
</evidence>
<dbReference type="PANTHER" id="PTHR11941">
    <property type="entry name" value="ENOYL-COA HYDRATASE-RELATED"/>
    <property type="match status" value="1"/>
</dbReference>
<proteinExistence type="inferred from homology"/>
<comment type="similarity">
    <text evidence="1 3">Belongs to the enoyl-CoA hydratase/isomerase family.</text>
</comment>
<dbReference type="Pfam" id="PF00378">
    <property type="entry name" value="ECH_1"/>
    <property type="match status" value="1"/>
</dbReference>
<dbReference type="STRING" id="255247.ABE41_006435"/>
<organism evidence="4 5">
    <name type="scientific">Fictibacillus arsenicus</name>
    <dbReference type="NCBI Taxonomy" id="255247"/>
    <lineage>
        <taxon>Bacteria</taxon>
        <taxon>Bacillati</taxon>
        <taxon>Bacillota</taxon>
        <taxon>Bacilli</taxon>
        <taxon>Bacillales</taxon>
        <taxon>Fictibacillaceae</taxon>
        <taxon>Fictibacillus</taxon>
    </lineage>
</organism>